<sequence>MSSLMLIAVFIKLPLYFVYTIIHTIVKCAFELIFNLEYIKKFEKYAFQTNVFSLKCPLMRDSMMFKFSTLVIPKLKVIDIGN</sequence>
<dbReference type="EMBL" id="DS990393">
    <property type="protein sequence ID" value="EFR47414.1"/>
    <property type="molecule type" value="Genomic_DNA"/>
</dbReference>
<organism evidence="2 3">
    <name type="scientific">Helicobacter cinaedi CCUG 18818 = ATCC BAA-847</name>
    <dbReference type="NCBI Taxonomy" id="537971"/>
    <lineage>
        <taxon>Bacteria</taxon>
        <taxon>Pseudomonadati</taxon>
        <taxon>Campylobacterota</taxon>
        <taxon>Epsilonproteobacteria</taxon>
        <taxon>Campylobacterales</taxon>
        <taxon>Helicobacteraceae</taxon>
        <taxon>Helicobacter</taxon>
    </lineage>
</organism>
<keyword evidence="1" id="KW-0812">Transmembrane</keyword>
<keyword evidence="1" id="KW-1133">Transmembrane helix</keyword>
<feature type="transmembrane region" description="Helical" evidence="1">
    <location>
        <begin position="6"/>
        <end position="34"/>
    </location>
</feature>
<keyword evidence="1" id="KW-0472">Membrane</keyword>
<protein>
    <submittedName>
        <fullName evidence="2">Uncharacterized protein</fullName>
    </submittedName>
</protein>
<proteinExistence type="predicted"/>
<dbReference type="Proteomes" id="UP000005755">
    <property type="component" value="Unassembled WGS sequence"/>
</dbReference>
<accession>A0ABN0BCN1</accession>
<reference evidence="3" key="1">
    <citation type="journal article" date="2014" name="Genome Announc.">
        <title>Draft genome sequences of six enterohepatic helicobacter species isolated from humans and one from rhesus macaques.</title>
        <authorList>
            <person name="Shen Z."/>
            <person name="Sheh A."/>
            <person name="Young S.K."/>
            <person name="Abouelliel A."/>
            <person name="Ward D.V."/>
            <person name="Earl A.M."/>
            <person name="Fox J.G."/>
        </authorList>
    </citation>
    <scope>NUCLEOTIDE SEQUENCE [LARGE SCALE GENOMIC DNA]</scope>
    <source>
        <strain evidence="3">CCUG 18818</strain>
    </source>
</reference>
<keyword evidence="3" id="KW-1185">Reference proteome</keyword>
<evidence type="ECO:0000256" key="1">
    <source>
        <dbReference type="SAM" id="Phobius"/>
    </source>
</evidence>
<gene>
    <name evidence="2" type="ORF">HCCG_01962</name>
</gene>
<name>A0ABN0BCN1_9HELI</name>
<evidence type="ECO:0000313" key="2">
    <source>
        <dbReference type="EMBL" id="EFR47414.1"/>
    </source>
</evidence>
<evidence type="ECO:0000313" key="3">
    <source>
        <dbReference type="Proteomes" id="UP000005755"/>
    </source>
</evidence>